<protein>
    <submittedName>
        <fullName evidence="1">Uncharacterized protein</fullName>
    </submittedName>
</protein>
<accession>A0A8J6B206</accession>
<evidence type="ECO:0000313" key="1">
    <source>
        <dbReference type="EMBL" id="KAG9394023.1"/>
    </source>
</evidence>
<organism evidence="1 2">
    <name type="scientific">Carpediemonas membranifera</name>
    <dbReference type="NCBI Taxonomy" id="201153"/>
    <lineage>
        <taxon>Eukaryota</taxon>
        <taxon>Metamonada</taxon>
        <taxon>Carpediemonas-like organisms</taxon>
        <taxon>Carpediemonas</taxon>
    </lineage>
</organism>
<comment type="caution">
    <text evidence="1">The sequence shown here is derived from an EMBL/GenBank/DDBJ whole genome shotgun (WGS) entry which is preliminary data.</text>
</comment>
<evidence type="ECO:0000313" key="2">
    <source>
        <dbReference type="Proteomes" id="UP000717585"/>
    </source>
</evidence>
<name>A0A8J6B206_9EUKA</name>
<dbReference type="Proteomes" id="UP000717585">
    <property type="component" value="Unassembled WGS sequence"/>
</dbReference>
<reference evidence="1" key="1">
    <citation type="submission" date="2021-05" db="EMBL/GenBank/DDBJ databases">
        <title>A free-living protist that lacks canonical eukaryotic 1 DNA replication and segregation systems.</title>
        <authorList>
            <person name="Salas-Leiva D.E."/>
            <person name="Tromer E.C."/>
            <person name="Curtis B.A."/>
            <person name="Jerlstrom-Hultqvist J."/>
            <person name="Kolisko M."/>
            <person name="Yi Z."/>
            <person name="Salas-Leiva J.S."/>
            <person name="Gallot-Lavallee L."/>
            <person name="Kops G.J.P.L."/>
            <person name="Archibald J.M."/>
            <person name="Simpson A.G.B."/>
            <person name="Roger A.J."/>
        </authorList>
    </citation>
    <scope>NUCLEOTIDE SEQUENCE</scope>
    <source>
        <strain evidence="1">BICM</strain>
    </source>
</reference>
<proteinExistence type="predicted"/>
<sequence>MTMLSFPIRRRVCHRKELVRPCVPDALKGKKRKRHRVIIDLNLHLNAADLYICHDWVIVHHVNSVLGRVATNHEITGAKGKLKVMLPNLKFRGNSTDFSRVYTDEVVDIHRMWGYNPEAACITTDRMLLSKNKPLADTDTNFIQFQSRIVIRQLRRVQ</sequence>
<dbReference type="AlphaFoldDB" id="A0A8J6B206"/>
<gene>
    <name evidence="1" type="ORF">J8273_4383</name>
</gene>
<dbReference type="EMBL" id="JAHDYR010000017">
    <property type="protein sequence ID" value="KAG9394023.1"/>
    <property type="molecule type" value="Genomic_DNA"/>
</dbReference>
<keyword evidence="2" id="KW-1185">Reference proteome</keyword>